<feature type="region of interest" description="Interaction with substrate tRNA" evidence="10">
    <location>
        <begin position="194"/>
        <end position="198"/>
    </location>
</feature>
<feature type="region of interest" description="Interaction with substrate tRNA" evidence="10">
    <location>
        <begin position="34"/>
        <end position="37"/>
    </location>
</feature>
<dbReference type="Gene3D" id="1.10.20.140">
    <property type="match status" value="1"/>
</dbReference>
<dbReference type="PANTHER" id="PTHR11088:SF60">
    <property type="entry name" value="TRNA DIMETHYLALLYLTRANSFERASE"/>
    <property type="match status" value="1"/>
</dbReference>
<keyword evidence="5 10" id="KW-0819">tRNA processing</keyword>
<comment type="similarity">
    <text evidence="3 10">Belongs to the IPP transferase family.</text>
</comment>
<dbReference type="Pfam" id="PF01715">
    <property type="entry name" value="IPPT"/>
    <property type="match status" value="1"/>
</dbReference>
<feature type="binding site" evidence="10">
    <location>
        <begin position="11"/>
        <end position="16"/>
    </location>
    <ligand>
        <name>substrate</name>
    </ligand>
</feature>
<evidence type="ECO:0000256" key="10">
    <source>
        <dbReference type="HAMAP-Rule" id="MF_00185"/>
    </source>
</evidence>
<dbReference type="InterPro" id="IPR018022">
    <property type="entry name" value="IPT"/>
</dbReference>
<evidence type="ECO:0000256" key="2">
    <source>
        <dbReference type="ARBA" id="ARBA00003213"/>
    </source>
</evidence>
<evidence type="ECO:0000256" key="9">
    <source>
        <dbReference type="ARBA" id="ARBA00049563"/>
    </source>
</evidence>
<evidence type="ECO:0000256" key="7">
    <source>
        <dbReference type="ARBA" id="ARBA00022840"/>
    </source>
</evidence>
<dbReference type="GO" id="GO:0005524">
    <property type="term" value="F:ATP binding"/>
    <property type="evidence" value="ECO:0007669"/>
    <property type="project" value="UniProtKB-UniRule"/>
</dbReference>
<name>A0A0F3MMD4_9RICK</name>
<dbReference type="OrthoDB" id="9776390at2"/>
<evidence type="ECO:0000256" key="3">
    <source>
        <dbReference type="ARBA" id="ARBA00005842"/>
    </source>
</evidence>
<dbReference type="AlphaFoldDB" id="A0A0F3MMD4"/>
<comment type="function">
    <text evidence="2 10">Catalyzes the transfer of a dimethylallyl group onto the adenine at position 37 in tRNAs that read codons beginning with uridine, leading to the formation of N6-(dimethylallyl)adenosine (i(6)A).</text>
</comment>
<dbReference type="SUPFAM" id="SSF52540">
    <property type="entry name" value="P-loop containing nucleoside triphosphate hydrolases"/>
    <property type="match status" value="2"/>
</dbReference>
<proteinExistence type="inferred from homology"/>
<comment type="caution">
    <text evidence="11">The sequence shown here is derived from an EMBL/GenBank/DDBJ whole genome shotgun (WGS) entry which is preliminary data.</text>
</comment>
<evidence type="ECO:0000313" key="12">
    <source>
        <dbReference type="Proteomes" id="UP000033616"/>
    </source>
</evidence>
<evidence type="ECO:0000313" key="11">
    <source>
        <dbReference type="EMBL" id="KJV56905.1"/>
    </source>
</evidence>
<organism evidence="11 12">
    <name type="scientific">Orientia chuto str. Dubai</name>
    <dbReference type="NCBI Taxonomy" id="1359168"/>
    <lineage>
        <taxon>Bacteria</taxon>
        <taxon>Pseudomonadati</taxon>
        <taxon>Pseudomonadota</taxon>
        <taxon>Alphaproteobacteria</taxon>
        <taxon>Rickettsiales</taxon>
        <taxon>Rickettsiaceae</taxon>
        <taxon>Rickettsieae</taxon>
        <taxon>Orientia</taxon>
    </lineage>
</organism>
<sequence length="344" mass="39805">MTDIFIVTGPTASGKSELAMLLAYKFNGVIINADSMQIYKEIPIITASPTIIEKQQIDHYLYNYISIFSSKAVEYFFNNNSSKVINSNCNEYLQKTVIKSLTNRKYSVAQYVQEACQAIRSVINVLKKKIIIVGGSGMYIKALVYGIHYIPEITCEIRDQVQNLYQKLSKQEFYQKLVDLDPISKFYISSNDSQRMIRAYEVMLQTNRSIFSYYNSKLVSPLKEFNVKKLILLPDRQLLYQNCNQRFSKLATKGELIEEIAKIKPYYDYISISAKKALGINEIISYLNGKLTIDEAITIAQQKIRQYAKRQLTWFRNQSINGHVLHYVSMDEFHKIQLNNALFN</sequence>
<dbReference type="PANTHER" id="PTHR11088">
    <property type="entry name" value="TRNA DIMETHYLALLYLTRANSFERASE"/>
    <property type="match status" value="1"/>
</dbReference>
<accession>A0A0F3MMD4</accession>
<feature type="site" description="Interaction with substrate tRNA" evidence="10">
    <location>
        <position position="136"/>
    </location>
</feature>
<dbReference type="GO" id="GO:0006400">
    <property type="term" value="P:tRNA modification"/>
    <property type="evidence" value="ECO:0007669"/>
    <property type="project" value="TreeGrafter"/>
</dbReference>
<evidence type="ECO:0000256" key="4">
    <source>
        <dbReference type="ARBA" id="ARBA00022679"/>
    </source>
</evidence>
<evidence type="ECO:0000256" key="6">
    <source>
        <dbReference type="ARBA" id="ARBA00022741"/>
    </source>
</evidence>
<dbReference type="PATRIC" id="fig|1359168.3.peg.1047"/>
<comment type="subunit">
    <text evidence="10">Monomer.</text>
</comment>
<evidence type="ECO:0000256" key="5">
    <source>
        <dbReference type="ARBA" id="ARBA00022694"/>
    </source>
</evidence>
<keyword evidence="7 10" id="KW-0067">ATP-binding</keyword>
<dbReference type="Gene3D" id="3.40.50.300">
    <property type="entry name" value="P-loop containing nucleotide triphosphate hydrolases"/>
    <property type="match status" value="1"/>
</dbReference>
<keyword evidence="12" id="KW-1185">Reference proteome</keyword>
<dbReference type="HAMAP" id="MF_00185">
    <property type="entry name" value="IPP_trans"/>
    <property type="match status" value="1"/>
</dbReference>
<evidence type="ECO:0000256" key="1">
    <source>
        <dbReference type="ARBA" id="ARBA00001946"/>
    </source>
</evidence>
<reference evidence="11 12" key="1">
    <citation type="submission" date="2015-02" db="EMBL/GenBank/DDBJ databases">
        <title>Genome Sequencing of Rickettsiales.</title>
        <authorList>
            <person name="Daugherty S.C."/>
            <person name="Su Q."/>
            <person name="Abolude K."/>
            <person name="Beier-Sexton M."/>
            <person name="Carlyon J.A."/>
            <person name="Carter R."/>
            <person name="Day N.P."/>
            <person name="Dumler S.J."/>
            <person name="Dyachenko V."/>
            <person name="Godinez A."/>
            <person name="Kurtti T.J."/>
            <person name="Lichay M."/>
            <person name="Mullins K.E."/>
            <person name="Ott S."/>
            <person name="Pappas-Brown V."/>
            <person name="Paris D.H."/>
            <person name="Patel P."/>
            <person name="Richards A.L."/>
            <person name="Sadzewicz L."/>
            <person name="Sears K."/>
            <person name="Seidman D."/>
            <person name="Sengamalay N."/>
            <person name="Stenos J."/>
            <person name="Tallon L.J."/>
            <person name="Vincent G."/>
            <person name="Fraser C.M."/>
            <person name="Munderloh U."/>
            <person name="Dunning-Hotopp J.C."/>
        </authorList>
    </citation>
    <scope>NUCLEOTIDE SEQUENCE [LARGE SCALE GENOMIC DNA]</scope>
    <source>
        <strain evidence="11 12">Fuller</strain>
    </source>
</reference>
<gene>
    <name evidence="10 11" type="primary">miaA</name>
    <name evidence="11" type="ORF">OCHUTO_0290</name>
</gene>
<keyword evidence="8 10" id="KW-0460">Magnesium</keyword>
<comment type="caution">
    <text evidence="10">Lacks conserved residue(s) required for the propagation of feature annotation.</text>
</comment>
<feature type="site" description="Interaction with substrate tRNA" evidence="10">
    <location>
        <position position="158"/>
    </location>
</feature>
<dbReference type="STRING" id="1359168.OCHUTO_0290"/>
<dbReference type="EMBL" id="LANP01000005">
    <property type="protein sequence ID" value="KJV56905.1"/>
    <property type="molecule type" value="Genomic_DNA"/>
</dbReference>
<dbReference type="InterPro" id="IPR039657">
    <property type="entry name" value="Dimethylallyltransferase"/>
</dbReference>
<dbReference type="RefSeq" id="WP_045797057.1">
    <property type="nucleotide sequence ID" value="NZ_LANP01000005.1"/>
</dbReference>
<dbReference type="InterPro" id="IPR027417">
    <property type="entry name" value="P-loop_NTPase"/>
</dbReference>
<protein>
    <recommendedName>
        <fullName evidence="10">tRNA dimethylallyltransferase</fullName>
        <ecNumber evidence="10">2.5.1.75</ecNumber>
    </recommendedName>
    <alternativeName>
        <fullName evidence="10">Dimethylallyl diphosphate:tRNA dimethylallyltransferase</fullName>
        <shortName evidence="10">DMAPP:tRNA dimethylallyltransferase</shortName>
        <shortName evidence="10">DMATase</shortName>
    </alternativeName>
    <alternativeName>
        <fullName evidence="10">Isopentenyl-diphosphate:tRNA isopentenyltransferase</fullName>
        <shortName evidence="10">IPP transferase</shortName>
        <shortName evidence="10">IPPT</shortName>
        <shortName evidence="10">IPTase</shortName>
    </alternativeName>
</protein>
<keyword evidence="4 10" id="KW-0808">Transferase</keyword>
<comment type="catalytic activity">
    <reaction evidence="9 10">
        <text>adenosine(37) in tRNA + dimethylallyl diphosphate = N(6)-dimethylallyladenosine(37) in tRNA + diphosphate</text>
        <dbReference type="Rhea" id="RHEA:26482"/>
        <dbReference type="Rhea" id="RHEA-COMP:10162"/>
        <dbReference type="Rhea" id="RHEA-COMP:10375"/>
        <dbReference type="ChEBI" id="CHEBI:33019"/>
        <dbReference type="ChEBI" id="CHEBI:57623"/>
        <dbReference type="ChEBI" id="CHEBI:74411"/>
        <dbReference type="ChEBI" id="CHEBI:74415"/>
        <dbReference type="EC" id="2.5.1.75"/>
    </reaction>
</comment>
<feature type="binding site" evidence="10">
    <location>
        <begin position="9"/>
        <end position="16"/>
    </location>
    <ligand>
        <name>ATP</name>
        <dbReference type="ChEBI" id="CHEBI:30616"/>
    </ligand>
</feature>
<dbReference type="GO" id="GO:0052381">
    <property type="term" value="F:tRNA dimethylallyltransferase activity"/>
    <property type="evidence" value="ECO:0007669"/>
    <property type="project" value="UniProtKB-UniRule"/>
</dbReference>
<comment type="cofactor">
    <cofactor evidence="1 10">
        <name>Mg(2+)</name>
        <dbReference type="ChEBI" id="CHEBI:18420"/>
    </cofactor>
</comment>
<keyword evidence="6 10" id="KW-0547">Nucleotide-binding</keyword>
<dbReference type="Proteomes" id="UP000033616">
    <property type="component" value="Unassembled WGS sequence"/>
</dbReference>
<dbReference type="EC" id="2.5.1.75" evidence="10"/>
<evidence type="ECO:0000256" key="8">
    <source>
        <dbReference type="ARBA" id="ARBA00022842"/>
    </source>
</evidence>